<reference evidence="2" key="1">
    <citation type="journal article" date="2023" name="G3 (Bethesda)">
        <title>A reference genome for the long-term kleptoplast-retaining sea slug Elysia crispata morphotype clarki.</title>
        <authorList>
            <person name="Eastman K.E."/>
            <person name="Pendleton A.L."/>
            <person name="Shaikh M.A."/>
            <person name="Suttiyut T."/>
            <person name="Ogas R."/>
            <person name="Tomko P."/>
            <person name="Gavelis G."/>
            <person name="Widhalm J.R."/>
            <person name="Wisecaver J.H."/>
        </authorList>
    </citation>
    <scope>NUCLEOTIDE SEQUENCE</scope>
    <source>
        <strain evidence="2">ECLA1</strain>
    </source>
</reference>
<accession>A0AAE1DZL3</accession>
<evidence type="ECO:0000313" key="2">
    <source>
        <dbReference type="EMBL" id="KAK3788145.1"/>
    </source>
</evidence>
<sequence>MFTLFNVAAADITDSNGENCRRESEKLPKRPRRTTETRKALSQFCSFLERGPKFPEPQAFVSTYAAGHVFQISNHPDCTRHVTAVSIIRWARADQLQSR</sequence>
<name>A0AAE1DZL3_9GAST</name>
<protein>
    <submittedName>
        <fullName evidence="2">Uncharacterized protein</fullName>
    </submittedName>
</protein>
<evidence type="ECO:0000256" key="1">
    <source>
        <dbReference type="SAM" id="MobiDB-lite"/>
    </source>
</evidence>
<feature type="compositionally biased region" description="Basic and acidic residues" evidence="1">
    <location>
        <begin position="19"/>
        <end position="35"/>
    </location>
</feature>
<organism evidence="2 3">
    <name type="scientific">Elysia crispata</name>
    <name type="common">lettuce slug</name>
    <dbReference type="NCBI Taxonomy" id="231223"/>
    <lineage>
        <taxon>Eukaryota</taxon>
        <taxon>Metazoa</taxon>
        <taxon>Spiralia</taxon>
        <taxon>Lophotrochozoa</taxon>
        <taxon>Mollusca</taxon>
        <taxon>Gastropoda</taxon>
        <taxon>Heterobranchia</taxon>
        <taxon>Euthyneura</taxon>
        <taxon>Panpulmonata</taxon>
        <taxon>Sacoglossa</taxon>
        <taxon>Placobranchoidea</taxon>
        <taxon>Plakobranchidae</taxon>
        <taxon>Elysia</taxon>
    </lineage>
</organism>
<gene>
    <name evidence="2" type="ORF">RRG08_042839</name>
</gene>
<dbReference type="EMBL" id="JAWDGP010001796">
    <property type="protein sequence ID" value="KAK3788145.1"/>
    <property type="molecule type" value="Genomic_DNA"/>
</dbReference>
<comment type="caution">
    <text evidence="2">The sequence shown here is derived from an EMBL/GenBank/DDBJ whole genome shotgun (WGS) entry which is preliminary data.</text>
</comment>
<feature type="region of interest" description="Disordered" evidence="1">
    <location>
        <begin position="16"/>
        <end position="35"/>
    </location>
</feature>
<proteinExistence type="predicted"/>
<evidence type="ECO:0000313" key="3">
    <source>
        <dbReference type="Proteomes" id="UP001283361"/>
    </source>
</evidence>
<keyword evidence="3" id="KW-1185">Reference proteome</keyword>
<dbReference type="AlphaFoldDB" id="A0AAE1DZL3"/>
<dbReference type="Proteomes" id="UP001283361">
    <property type="component" value="Unassembled WGS sequence"/>
</dbReference>